<dbReference type="Pfam" id="PF23562">
    <property type="entry name" value="AMP-binding_C_3"/>
    <property type="match status" value="1"/>
</dbReference>
<dbReference type="RefSeq" id="WP_340341102.1">
    <property type="nucleotide sequence ID" value="NZ_JBBKZT010000002.1"/>
</dbReference>
<dbReference type="Proteomes" id="UP001385892">
    <property type="component" value="Unassembled WGS sequence"/>
</dbReference>
<evidence type="ECO:0000259" key="5">
    <source>
        <dbReference type="Pfam" id="PF00501"/>
    </source>
</evidence>
<name>A0ABU8WEK8_9BURK</name>
<dbReference type="EMBL" id="JBBKZT010000002">
    <property type="protein sequence ID" value="MEJ8845943.1"/>
    <property type="molecule type" value="Genomic_DNA"/>
</dbReference>
<protein>
    <submittedName>
        <fullName evidence="6">AMP-binding protein</fullName>
    </submittedName>
</protein>
<dbReference type="Pfam" id="PF00501">
    <property type="entry name" value="AMP-binding"/>
    <property type="match status" value="1"/>
</dbReference>
<keyword evidence="3" id="KW-0443">Lipid metabolism</keyword>
<evidence type="ECO:0000256" key="4">
    <source>
        <dbReference type="ARBA" id="ARBA00024484"/>
    </source>
</evidence>
<dbReference type="Gene3D" id="3.30.300.30">
    <property type="match status" value="1"/>
</dbReference>
<proteinExistence type="predicted"/>
<organism evidence="6 7">
    <name type="scientific">Variovorax rhizosphaerae</name>
    <dbReference type="NCBI Taxonomy" id="1836200"/>
    <lineage>
        <taxon>Bacteria</taxon>
        <taxon>Pseudomonadati</taxon>
        <taxon>Pseudomonadota</taxon>
        <taxon>Betaproteobacteria</taxon>
        <taxon>Burkholderiales</taxon>
        <taxon>Comamonadaceae</taxon>
        <taxon>Variovorax</taxon>
    </lineage>
</organism>
<comment type="caution">
    <text evidence="6">The sequence shown here is derived from an EMBL/GenBank/DDBJ whole genome shotgun (WGS) entry which is preliminary data.</text>
</comment>
<evidence type="ECO:0000256" key="3">
    <source>
        <dbReference type="ARBA" id="ARBA00023098"/>
    </source>
</evidence>
<keyword evidence="7" id="KW-1185">Reference proteome</keyword>
<dbReference type="InterPro" id="IPR000873">
    <property type="entry name" value="AMP-dep_synth/lig_dom"/>
</dbReference>
<dbReference type="SUPFAM" id="SSF56801">
    <property type="entry name" value="Acetyl-CoA synthetase-like"/>
    <property type="match status" value="1"/>
</dbReference>
<gene>
    <name evidence="6" type="ORF">WKW82_04770</name>
</gene>
<dbReference type="InterPro" id="IPR020845">
    <property type="entry name" value="AMP-binding_CS"/>
</dbReference>
<dbReference type="PANTHER" id="PTHR43272:SF32">
    <property type="entry name" value="AMP-DEPENDENT SYNTHETASE_LIGASE DOMAIN-CONTAINING PROTEIN"/>
    <property type="match status" value="1"/>
</dbReference>
<dbReference type="InterPro" id="IPR042099">
    <property type="entry name" value="ANL_N_sf"/>
</dbReference>
<dbReference type="Gene3D" id="3.40.50.12780">
    <property type="entry name" value="N-terminal domain of ligase-like"/>
    <property type="match status" value="1"/>
</dbReference>
<dbReference type="InterPro" id="IPR045851">
    <property type="entry name" value="AMP-bd_C_sf"/>
</dbReference>
<keyword evidence="2" id="KW-0276">Fatty acid metabolism</keyword>
<keyword evidence="1" id="KW-0436">Ligase</keyword>
<evidence type="ECO:0000313" key="7">
    <source>
        <dbReference type="Proteomes" id="UP001385892"/>
    </source>
</evidence>
<comment type="catalytic activity">
    <reaction evidence="4">
        <text>a long-chain fatty acid + ATP + CoA = a long-chain fatty acyl-CoA + AMP + diphosphate</text>
        <dbReference type="Rhea" id="RHEA:15421"/>
        <dbReference type="ChEBI" id="CHEBI:30616"/>
        <dbReference type="ChEBI" id="CHEBI:33019"/>
        <dbReference type="ChEBI" id="CHEBI:57287"/>
        <dbReference type="ChEBI" id="CHEBI:57560"/>
        <dbReference type="ChEBI" id="CHEBI:83139"/>
        <dbReference type="ChEBI" id="CHEBI:456215"/>
        <dbReference type="EC" id="6.2.1.3"/>
    </reaction>
    <physiologicalReaction direction="left-to-right" evidence="4">
        <dbReference type="Rhea" id="RHEA:15422"/>
    </physiologicalReaction>
</comment>
<dbReference type="PROSITE" id="PS00455">
    <property type="entry name" value="AMP_BINDING"/>
    <property type="match status" value="1"/>
</dbReference>
<evidence type="ECO:0000313" key="6">
    <source>
        <dbReference type="EMBL" id="MEJ8845943.1"/>
    </source>
</evidence>
<evidence type="ECO:0000256" key="1">
    <source>
        <dbReference type="ARBA" id="ARBA00022598"/>
    </source>
</evidence>
<accession>A0ABU8WEK8</accession>
<sequence>MVEISGESLALQRLYHWERTAPQRVILTQPVGGGQLQHFTWAQVADQARRMATWLQGQGFEPGSRIGIFSKNCAWWLISDLAIWMAGHVSVPLYPTLAADSIRLILDHSEARACFIGKLDGWTSMVRGIPEDMPCVCFPLAPADAVNRYESWDAICAGTLPMQGEVQRRADELATVIYTSGTTGRPKGVMHSFGTLAWAAQAGKKQVPRFETDRVLSYLPLAHVAERVLVEQGWLATGMHIYFAESLETFAVDLVRARPTLFFSVPRLWVKFQQGVLARMPAERLDLLLRIPLVGGVVRKKILGALGLDQCRVAGGGAAPMPLALLQWYRRIGLPINEAYGMTENLAVSHCTVPGKNQEGTVGPASEGVEARVDPATGELQMRSPGLMLGYYKDPELTREAFTEDGWLHTGDKGEVDAQGCWRITGRIKDQFKTGKGKYVAPAHIEDRLCMHPAIETCMVAGANLSQPLGLVSLLPTAHANEAARQQLEAQMRGHLDDINARLDPHEQLDCLVLLKIPWTVENGFLTPTLKVKRASVEEAYGPRFEEWVQQGSKVVFAD</sequence>
<feature type="domain" description="AMP-dependent synthetase/ligase" evidence="5">
    <location>
        <begin position="18"/>
        <end position="392"/>
    </location>
</feature>
<dbReference type="PANTHER" id="PTHR43272">
    <property type="entry name" value="LONG-CHAIN-FATTY-ACID--COA LIGASE"/>
    <property type="match status" value="1"/>
</dbReference>
<reference evidence="6 7" key="1">
    <citation type="submission" date="2024-03" db="EMBL/GenBank/DDBJ databases">
        <title>Novel species of the genus Variovorax.</title>
        <authorList>
            <person name="Liu Q."/>
            <person name="Xin Y.-H."/>
        </authorList>
    </citation>
    <scope>NUCLEOTIDE SEQUENCE [LARGE SCALE GENOMIC DNA]</scope>
    <source>
        <strain evidence="6 7">KACC 18900</strain>
    </source>
</reference>
<evidence type="ECO:0000256" key="2">
    <source>
        <dbReference type="ARBA" id="ARBA00022832"/>
    </source>
</evidence>